<protein>
    <submittedName>
        <fullName evidence="3">Tape measure protein</fullName>
    </submittedName>
</protein>
<keyword evidence="1" id="KW-0175">Coiled coil</keyword>
<sequence length="1021" mass="114166">MAKNTFDKSLKEALNTIEQIKNGMIQVDKTILEAAKSAKTLASTPLDKGTPKELNDRLQKSATYRKQVNIQLKEQARLEKALASAQAKFYSAQSSHNKDLQKTRFETNQLNKKYREQAVLSSKLATEYQKQSVVLNQLRRRYKDVALVQGENSKEARKLQREIQQLDGRLKKVDANVGQFQRSVGNYGKAWSKAGSLISSAMAAFGVVSAVDIGRQIFQQVKEIDALNKALAQVTENSENFSQAQGFIKDLAEETGVQINTLQKAYTKFYASAKVTNLTLAETQDIFRQTAKAGAVLGLSTEEVNGAIRALEQILSKGKVQAEEIRGQLGERLPGAFQILAKSMGLTTQELSKQLELGNVISEEVLPGFANELEKTFSLDKIDKVETLAAAQGRLSNSFNQAIRSMEEGNNFISKTLIKTFDSLGEKITDTTEDIQDFGVEVTSSTNYFTGMYESIRKLVRESDLLTGALNNTVNVLYIIKGLLSISIFEFWGELLRGVTTTIKSFTESLGQLKDEVSDFYNTFKSGGIFKAFEELEGWNTRVKDAFAGAWSSAYSDVKINRKKIQEEIDQFVKDNGSLAPLAPGQKLKYFDITNSYEEKEDKNADAIDKTNKKLKERKDIDSISEIREGNLEIKKSIGYFEDLIQVAEKTADSISDPVAWKKLQDQIKEFKKAIEDIKGNGDVFDGIEIEIGDSALNSDAIFAGMENLSGLIGEDMQALMNEFASSYEWDYNEFVKWSQKKIEQADEENKLKKEKLADWMQYAGDVVYEIGSLAMAFSERKIQKYEDEIQKNNEMYENWLENENLTDTERKQLEKERAEREKALQKKIAKEKEKQAKIDKATAAFSIAINTAAAIVEALPNIPLSIAIGALGAIQLATVLAKPIPKYKHGRKGGEAELAEVGDGGKSEVVTDSQGRFKYITPNKPTYTYLDKGDNVISSVPEYLEGLTLDKLNQAAIMTSLQSQAKALNNRQTEQNFNKEILKAIQEGNNKKQTPPPAPNYGRLASEFAKEMNFIRRRDV</sequence>
<comment type="caution">
    <text evidence="3">The sequence shown here is derived from an EMBL/GenBank/DDBJ whole genome shotgun (WGS) entry which is preliminary data.</text>
</comment>
<proteinExistence type="predicted"/>
<feature type="coiled-coil region" evidence="1">
    <location>
        <begin position="776"/>
        <end position="836"/>
    </location>
</feature>
<dbReference type="InterPro" id="IPR013491">
    <property type="entry name" value="Tape_meas_N"/>
</dbReference>
<accession>A0A9X1UVT4</accession>
<dbReference type="NCBIfam" id="TIGR02675">
    <property type="entry name" value="tape_meas_nterm"/>
    <property type="match status" value="1"/>
</dbReference>
<evidence type="ECO:0000259" key="2">
    <source>
        <dbReference type="Pfam" id="PF20155"/>
    </source>
</evidence>
<feature type="domain" description="Tape measure protein N-terminal" evidence="2">
    <location>
        <begin position="215"/>
        <end position="407"/>
    </location>
</feature>
<organism evidence="3 4">
    <name type="scientific">Christiangramia crocea</name>
    <dbReference type="NCBI Taxonomy" id="2904124"/>
    <lineage>
        <taxon>Bacteria</taxon>
        <taxon>Pseudomonadati</taxon>
        <taxon>Bacteroidota</taxon>
        <taxon>Flavobacteriia</taxon>
        <taxon>Flavobacteriales</taxon>
        <taxon>Flavobacteriaceae</taxon>
        <taxon>Christiangramia</taxon>
    </lineage>
</organism>
<gene>
    <name evidence="3" type="ORF">LU635_05015</name>
</gene>
<dbReference type="AlphaFoldDB" id="A0A9X1UVT4"/>
<dbReference type="Pfam" id="PF20155">
    <property type="entry name" value="TMP_3"/>
    <property type="match status" value="1"/>
</dbReference>
<dbReference type="RefSeq" id="WP_240096852.1">
    <property type="nucleotide sequence ID" value="NZ_JAJSON010000014.1"/>
</dbReference>
<evidence type="ECO:0000313" key="4">
    <source>
        <dbReference type="Proteomes" id="UP001139344"/>
    </source>
</evidence>
<keyword evidence="4" id="KW-1185">Reference proteome</keyword>
<dbReference type="EMBL" id="JAJSON010000014">
    <property type="protein sequence ID" value="MCG9970990.1"/>
    <property type="molecule type" value="Genomic_DNA"/>
</dbReference>
<reference evidence="3" key="1">
    <citation type="submission" date="2021-12" db="EMBL/GenBank/DDBJ databases">
        <title>Description of Gramella crocea sp. nov., a new bacterium isolated from activated sludge.</title>
        <authorList>
            <person name="Zhang X."/>
        </authorList>
    </citation>
    <scope>NUCLEOTIDE SEQUENCE</scope>
    <source>
        <strain evidence="3">YB25</strain>
    </source>
</reference>
<dbReference type="Proteomes" id="UP001139344">
    <property type="component" value="Unassembled WGS sequence"/>
</dbReference>
<evidence type="ECO:0000256" key="1">
    <source>
        <dbReference type="SAM" id="Coils"/>
    </source>
</evidence>
<name>A0A9X1UVT4_9FLAO</name>
<evidence type="ECO:0000313" key="3">
    <source>
        <dbReference type="EMBL" id="MCG9970990.1"/>
    </source>
</evidence>